<accession>A0A9Q9UW78</accession>
<proteinExistence type="predicted"/>
<name>A0A9Q9UW78_MOOP1</name>
<organism evidence="1">
    <name type="scientific">Moorena producens (strain JHB)</name>
    <dbReference type="NCBI Taxonomy" id="1454205"/>
    <lineage>
        <taxon>Bacteria</taxon>
        <taxon>Bacillati</taxon>
        <taxon>Cyanobacteriota</taxon>
        <taxon>Cyanophyceae</taxon>
        <taxon>Coleofasciculales</taxon>
        <taxon>Coleofasciculaceae</taxon>
        <taxon>Moorena</taxon>
    </lineage>
</organism>
<dbReference type="EMBL" id="CP017708">
    <property type="protein sequence ID" value="WAN69571.1"/>
    <property type="molecule type" value="Genomic_DNA"/>
</dbReference>
<sequence length="57" mass="6087">MRIPRASAGGDVNAATKSPAITLDLTVINHVDYVLGAIGGQQWCCRSRVAIQLFDCL</sequence>
<dbReference type="AlphaFoldDB" id="A0A9Q9UW78"/>
<dbReference type="Proteomes" id="UP000176944">
    <property type="component" value="Chromosome"/>
</dbReference>
<gene>
    <name evidence="1" type="ORF">BJP36_36395</name>
</gene>
<protein>
    <submittedName>
        <fullName evidence="1">Uncharacterized protein</fullName>
    </submittedName>
</protein>
<reference evidence="1" key="2">
    <citation type="submission" date="2022-10" db="EMBL/GenBank/DDBJ databases">
        <authorList>
            <person name="Ngo T.-E."/>
        </authorList>
    </citation>
    <scope>NUCLEOTIDE SEQUENCE</scope>
    <source>
        <strain evidence="1">JHB</strain>
    </source>
</reference>
<evidence type="ECO:0000313" key="1">
    <source>
        <dbReference type="EMBL" id="WAN69571.1"/>
    </source>
</evidence>
<reference evidence="1" key="1">
    <citation type="journal article" date="2017" name="Proc. Natl. Acad. Sci. U.S.A.">
        <title>Comparative genomics uncovers the prolific and distinctive metabolic potential of the cyanobacterial genus Moorea.</title>
        <authorList>
            <person name="Leao T."/>
            <person name="Castelao G."/>
            <person name="Korobeynikov A."/>
            <person name="Monroe E.A."/>
            <person name="Podell S."/>
            <person name="Glukhov E."/>
            <person name="Allen E.E."/>
            <person name="Gerwick W.H."/>
            <person name="Gerwick L."/>
        </authorList>
    </citation>
    <scope>NUCLEOTIDE SEQUENCE</scope>
    <source>
        <strain evidence="1">JHB</strain>
    </source>
</reference>